<proteinExistence type="predicted"/>
<feature type="domain" description="Disease resistance N-terminal" evidence="6">
    <location>
        <begin position="10"/>
        <end position="103"/>
    </location>
</feature>
<dbReference type="Gene3D" id="1.20.5.4130">
    <property type="match status" value="1"/>
</dbReference>
<dbReference type="GO" id="GO:0006952">
    <property type="term" value="P:defense response"/>
    <property type="evidence" value="ECO:0007669"/>
    <property type="project" value="UniProtKB-KW"/>
</dbReference>
<keyword evidence="3" id="KW-0611">Plant defense</keyword>
<keyword evidence="8" id="KW-1185">Reference proteome</keyword>
<dbReference type="SUPFAM" id="SSF52540">
    <property type="entry name" value="P-loop containing nucleoside triphosphate hydrolases"/>
    <property type="match status" value="1"/>
</dbReference>
<feature type="coiled-coil region" evidence="4">
    <location>
        <begin position="34"/>
        <end position="102"/>
    </location>
</feature>
<keyword evidence="7" id="KW-0378">Hydrolase</keyword>
<evidence type="ECO:0000256" key="2">
    <source>
        <dbReference type="ARBA" id="ARBA00022741"/>
    </source>
</evidence>
<feature type="non-terminal residue" evidence="7">
    <location>
        <position position="230"/>
    </location>
</feature>
<dbReference type="PANTHER" id="PTHR19338">
    <property type="entry name" value="TRANSLOCASE OF INNER MITOCHONDRIAL MEMBRANE 13 HOMOLOG"/>
    <property type="match status" value="1"/>
</dbReference>
<evidence type="ECO:0000259" key="6">
    <source>
        <dbReference type="Pfam" id="PF18052"/>
    </source>
</evidence>
<dbReference type="AlphaFoldDB" id="A0A2P5BLQ4"/>
<comment type="caution">
    <text evidence="7">The sequence shown here is derived from an EMBL/GenBank/DDBJ whole genome shotgun (WGS) entry which is preliminary data.</text>
</comment>
<accession>A0A2P5BLQ4</accession>
<evidence type="ECO:0000313" key="7">
    <source>
        <dbReference type="EMBL" id="PON49732.1"/>
    </source>
</evidence>
<gene>
    <name evidence="7" type="ORF">TorRG33x02_316660</name>
</gene>
<evidence type="ECO:0000256" key="1">
    <source>
        <dbReference type="ARBA" id="ARBA00022737"/>
    </source>
</evidence>
<dbReference type="OrthoDB" id="1194197at2759"/>
<feature type="domain" description="NB-ARC" evidence="5">
    <location>
        <begin position="186"/>
        <end position="227"/>
    </location>
</feature>
<protein>
    <submittedName>
        <fullName evidence="7">P-loop containing nucleoside triphosphate hydrolase</fullName>
    </submittedName>
</protein>
<reference evidence="8" key="1">
    <citation type="submission" date="2016-06" db="EMBL/GenBank/DDBJ databases">
        <title>Parallel loss of symbiosis genes in relatives of nitrogen-fixing non-legume Parasponia.</title>
        <authorList>
            <person name="Van Velzen R."/>
            <person name="Holmer R."/>
            <person name="Bu F."/>
            <person name="Rutten L."/>
            <person name="Van Zeijl A."/>
            <person name="Liu W."/>
            <person name="Santuari L."/>
            <person name="Cao Q."/>
            <person name="Sharma T."/>
            <person name="Shen D."/>
            <person name="Roswanjaya Y."/>
            <person name="Wardhani T."/>
            <person name="Kalhor M.S."/>
            <person name="Jansen J."/>
            <person name="Van den Hoogen J."/>
            <person name="Gungor B."/>
            <person name="Hartog M."/>
            <person name="Hontelez J."/>
            <person name="Verver J."/>
            <person name="Yang W.-C."/>
            <person name="Schijlen E."/>
            <person name="Repin R."/>
            <person name="Schilthuizen M."/>
            <person name="Schranz E."/>
            <person name="Heidstra R."/>
            <person name="Miyata K."/>
            <person name="Fedorova E."/>
            <person name="Kohlen W."/>
            <person name="Bisseling T."/>
            <person name="Smit S."/>
            <person name="Geurts R."/>
        </authorList>
    </citation>
    <scope>NUCLEOTIDE SEQUENCE [LARGE SCALE GENOMIC DNA]</scope>
    <source>
        <strain evidence="8">cv. RG33-2</strain>
    </source>
</reference>
<evidence type="ECO:0000256" key="4">
    <source>
        <dbReference type="SAM" id="Coils"/>
    </source>
</evidence>
<dbReference type="GO" id="GO:0016787">
    <property type="term" value="F:hydrolase activity"/>
    <property type="evidence" value="ECO:0007669"/>
    <property type="project" value="UniProtKB-KW"/>
</dbReference>
<keyword evidence="2" id="KW-0547">Nucleotide-binding</keyword>
<keyword evidence="1" id="KW-0677">Repeat</keyword>
<dbReference type="STRING" id="63057.A0A2P5BLQ4"/>
<dbReference type="Proteomes" id="UP000237000">
    <property type="component" value="Unassembled WGS sequence"/>
</dbReference>
<dbReference type="Pfam" id="PF18052">
    <property type="entry name" value="Rx_N"/>
    <property type="match status" value="1"/>
</dbReference>
<dbReference type="InParanoid" id="A0A2P5BLQ4"/>
<evidence type="ECO:0000256" key="3">
    <source>
        <dbReference type="ARBA" id="ARBA00022821"/>
    </source>
</evidence>
<dbReference type="Pfam" id="PF00931">
    <property type="entry name" value="NB-ARC"/>
    <property type="match status" value="1"/>
</dbReference>
<evidence type="ECO:0000313" key="8">
    <source>
        <dbReference type="Proteomes" id="UP000237000"/>
    </source>
</evidence>
<dbReference type="Gene3D" id="3.40.50.300">
    <property type="entry name" value="P-loop containing nucleotide triphosphate hydrolases"/>
    <property type="match status" value="1"/>
</dbReference>
<sequence length="230" mass="25775">MAGELVAEAFLSVLFEKLFEKLTSLDFVNFFRGKESIDDQLKQLKTKLEKVSGLLNDAENRQLDEPKVKKWLDELKDVIYRAQDLMEDIEDEARSKKERESESSTSLPKKMKFTIISSFSESNKTIKGEIAKILEDLDLLLANEVGIDLKDEENAYKNSTTTGSSSKPIPLAPWPQECDVRGRSADKEEIMKLLLSNDIWGGKIGVLPIVGMGGLGKTTLAQLIYADGVW</sequence>
<evidence type="ECO:0000259" key="5">
    <source>
        <dbReference type="Pfam" id="PF00931"/>
    </source>
</evidence>
<dbReference type="PANTHER" id="PTHR19338:SF73">
    <property type="entry name" value="DISEASE RESISTANCE PROTEIN RGA2-LIKE"/>
    <property type="match status" value="1"/>
</dbReference>
<keyword evidence="4" id="KW-0175">Coiled coil</keyword>
<organism evidence="7 8">
    <name type="scientific">Trema orientale</name>
    <name type="common">Charcoal tree</name>
    <name type="synonym">Celtis orientalis</name>
    <dbReference type="NCBI Taxonomy" id="63057"/>
    <lineage>
        <taxon>Eukaryota</taxon>
        <taxon>Viridiplantae</taxon>
        <taxon>Streptophyta</taxon>
        <taxon>Embryophyta</taxon>
        <taxon>Tracheophyta</taxon>
        <taxon>Spermatophyta</taxon>
        <taxon>Magnoliopsida</taxon>
        <taxon>eudicotyledons</taxon>
        <taxon>Gunneridae</taxon>
        <taxon>Pentapetalae</taxon>
        <taxon>rosids</taxon>
        <taxon>fabids</taxon>
        <taxon>Rosales</taxon>
        <taxon>Cannabaceae</taxon>
        <taxon>Trema</taxon>
    </lineage>
</organism>
<dbReference type="InterPro" id="IPR041118">
    <property type="entry name" value="Rx_N"/>
</dbReference>
<name>A0A2P5BLQ4_TREOI</name>
<dbReference type="InterPro" id="IPR027417">
    <property type="entry name" value="P-loop_NTPase"/>
</dbReference>
<dbReference type="EMBL" id="JXTC01000496">
    <property type="protein sequence ID" value="PON49732.1"/>
    <property type="molecule type" value="Genomic_DNA"/>
</dbReference>
<dbReference type="GO" id="GO:0043531">
    <property type="term" value="F:ADP binding"/>
    <property type="evidence" value="ECO:0007669"/>
    <property type="project" value="InterPro"/>
</dbReference>
<dbReference type="InterPro" id="IPR002182">
    <property type="entry name" value="NB-ARC"/>
</dbReference>